<reference evidence="2 3" key="1">
    <citation type="submission" date="2019-04" db="EMBL/GenBank/DDBJ databases">
        <title>Phreatobacter aquaticus sp. nov.</title>
        <authorList>
            <person name="Choi A."/>
        </authorList>
    </citation>
    <scope>NUCLEOTIDE SEQUENCE [LARGE SCALE GENOMIC DNA]</scope>
    <source>
        <strain evidence="2 3">KCTC 52518</strain>
    </source>
</reference>
<evidence type="ECO:0000313" key="2">
    <source>
        <dbReference type="EMBL" id="QCI63837.1"/>
    </source>
</evidence>
<dbReference type="GO" id="GO:0071949">
    <property type="term" value="F:FAD binding"/>
    <property type="evidence" value="ECO:0007669"/>
    <property type="project" value="InterPro"/>
</dbReference>
<dbReference type="InterPro" id="IPR050816">
    <property type="entry name" value="Flavin-dep_Halogenase_NPB"/>
</dbReference>
<dbReference type="SUPFAM" id="SSF51905">
    <property type="entry name" value="FAD/NAD(P)-binding domain"/>
    <property type="match status" value="1"/>
</dbReference>
<organism evidence="2 3">
    <name type="scientific">Phreatobacter stygius</name>
    <dbReference type="NCBI Taxonomy" id="1940610"/>
    <lineage>
        <taxon>Bacteria</taxon>
        <taxon>Pseudomonadati</taxon>
        <taxon>Pseudomonadota</taxon>
        <taxon>Alphaproteobacteria</taxon>
        <taxon>Hyphomicrobiales</taxon>
        <taxon>Phreatobacteraceae</taxon>
        <taxon>Phreatobacter</taxon>
    </lineage>
</organism>
<sequence>MRQVVVLGAGMAGMACARSLLQRGYRPLLVAPRGDVANHGETLSFHASSSLETLGWLGLLDEETALASQGRYSVWGGSALRRAEAASGWHIDRRRLELRMSAALEADGVERSVERARRLSRSPAQVAVELTDGSSIATEFVVDCSGRSAISSGAGAAPRRLHKMVAAFRIFRLDDDVEAAAATLVEAVATGWWYMALMPGRRIMVGLFSDSDLLPAGIRNDVTLWADMVSRTTAMSRRLSSLGLDPVMAADLHFAPASTVTASRLVEPRILRAGDAASALDPLGANGLATALWSGIQAAESVAGLLVRDDTAALRYERHFLEGIASHLATQTALYASEQRFPDMPFWQRRRGPML</sequence>
<dbReference type="Pfam" id="PF01494">
    <property type="entry name" value="FAD_binding_3"/>
    <property type="match status" value="1"/>
</dbReference>
<gene>
    <name evidence="2" type="ORF">E8M01_06010</name>
</gene>
<feature type="domain" description="FAD-binding" evidence="1">
    <location>
        <begin position="3"/>
        <end position="295"/>
    </location>
</feature>
<dbReference type="PRINTS" id="PR00420">
    <property type="entry name" value="RNGMNOXGNASE"/>
</dbReference>
<dbReference type="AlphaFoldDB" id="A0A4D7B7G4"/>
<keyword evidence="3" id="KW-1185">Reference proteome</keyword>
<dbReference type="Proteomes" id="UP000298781">
    <property type="component" value="Chromosome"/>
</dbReference>
<dbReference type="EMBL" id="CP039690">
    <property type="protein sequence ID" value="QCI63837.1"/>
    <property type="molecule type" value="Genomic_DNA"/>
</dbReference>
<dbReference type="InterPro" id="IPR002938">
    <property type="entry name" value="FAD-bd"/>
</dbReference>
<proteinExistence type="predicted"/>
<dbReference type="PROSITE" id="PS51257">
    <property type="entry name" value="PROKAR_LIPOPROTEIN"/>
    <property type="match status" value="1"/>
</dbReference>
<dbReference type="KEGG" id="pstg:E8M01_06010"/>
<dbReference type="RefSeq" id="WP_136959294.1">
    <property type="nucleotide sequence ID" value="NZ_CP039690.1"/>
</dbReference>
<dbReference type="Gene3D" id="3.30.9.100">
    <property type="match status" value="1"/>
</dbReference>
<dbReference type="InterPro" id="IPR036188">
    <property type="entry name" value="FAD/NAD-bd_sf"/>
</dbReference>
<dbReference type="PANTHER" id="PTHR43747">
    <property type="entry name" value="FAD-BINDING PROTEIN"/>
    <property type="match status" value="1"/>
</dbReference>
<accession>A0A4D7B7G4</accession>
<evidence type="ECO:0000259" key="1">
    <source>
        <dbReference type="Pfam" id="PF01494"/>
    </source>
</evidence>
<protein>
    <submittedName>
        <fullName evidence="2">FAD-dependent oxidoreductase</fullName>
    </submittedName>
</protein>
<evidence type="ECO:0000313" key="3">
    <source>
        <dbReference type="Proteomes" id="UP000298781"/>
    </source>
</evidence>
<dbReference type="Gene3D" id="3.50.50.60">
    <property type="entry name" value="FAD/NAD(P)-binding domain"/>
    <property type="match status" value="1"/>
</dbReference>
<dbReference type="OrthoDB" id="9799983at2"/>
<dbReference type="PANTHER" id="PTHR43747:SF1">
    <property type="entry name" value="SLR1998 PROTEIN"/>
    <property type="match status" value="1"/>
</dbReference>
<name>A0A4D7B7G4_9HYPH</name>